<proteinExistence type="predicted"/>
<name>A0ABU5QEN7_9BACT</name>
<evidence type="ECO:0000313" key="2">
    <source>
        <dbReference type="EMBL" id="MEA5141329.1"/>
    </source>
</evidence>
<gene>
    <name evidence="2" type="ORF">VB248_19400</name>
</gene>
<evidence type="ECO:0000313" key="3">
    <source>
        <dbReference type="Proteomes" id="UP001302949"/>
    </source>
</evidence>
<protein>
    <recommendedName>
        <fullName evidence="4">6-phosphogluconate dehydrogenase</fullName>
    </recommendedName>
</protein>
<dbReference type="EMBL" id="JAYFUM010000026">
    <property type="protein sequence ID" value="MEA5141329.1"/>
    <property type="molecule type" value="Genomic_DNA"/>
</dbReference>
<dbReference type="RefSeq" id="WP_323298484.1">
    <property type="nucleotide sequence ID" value="NZ_JAYFUM010000026.1"/>
</dbReference>
<reference evidence="2 3" key="1">
    <citation type="submission" date="2023-12" db="EMBL/GenBank/DDBJ databases">
        <title>Novel species of the genus Arcicella isolated from rivers.</title>
        <authorList>
            <person name="Lu H."/>
        </authorList>
    </citation>
    <scope>NUCLEOTIDE SEQUENCE [LARGE SCALE GENOMIC DNA]</scope>
    <source>
        <strain evidence="2 3">KCTC 23307</strain>
    </source>
</reference>
<comment type="caution">
    <text evidence="2">The sequence shown here is derived from an EMBL/GenBank/DDBJ whole genome shotgun (WGS) entry which is preliminary data.</text>
</comment>
<organism evidence="2 3">
    <name type="scientific">Arcicella rigui</name>
    <dbReference type="NCBI Taxonomy" id="797020"/>
    <lineage>
        <taxon>Bacteria</taxon>
        <taxon>Pseudomonadati</taxon>
        <taxon>Bacteroidota</taxon>
        <taxon>Cytophagia</taxon>
        <taxon>Cytophagales</taxon>
        <taxon>Flectobacillaceae</taxon>
        <taxon>Arcicella</taxon>
    </lineage>
</organism>
<evidence type="ECO:0000256" key="1">
    <source>
        <dbReference type="SAM" id="Phobius"/>
    </source>
</evidence>
<keyword evidence="1" id="KW-1133">Transmembrane helix</keyword>
<feature type="transmembrane region" description="Helical" evidence="1">
    <location>
        <begin position="21"/>
        <end position="39"/>
    </location>
</feature>
<keyword evidence="3" id="KW-1185">Reference proteome</keyword>
<evidence type="ECO:0008006" key="4">
    <source>
        <dbReference type="Google" id="ProtNLM"/>
    </source>
</evidence>
<accession>A0ABU5QEN7</accession>
<keyword evidence="1" id="KW-0812">Transmembrane</keyword>
<sequence>MALNDHISTAKNATMNFLRKLLYGFIGLVLFALVLSFLGTKIAYSEGDRAGVVSKFSRKGYIFKTYEGELNVGAQGQAGNMANNLWAFTVDSEDPAIVKRLEDAMLTGKRIRLHYEQRYLKFSWMGDTEYFITRADEAP</sequence>
<dbReference type="Proteomes" id="UP001302949">
    <property type="component" value="Unassembled WGS sequence"/>
</dbReference>
<keyword evidence="1" id="KW-0472">Membrane</keyword>